<feature type="transmembrane region" description="Helical" evidence="1">
    <location>
        <begin position="20"/>
        <end position="41"/>
    </location>
</feature>
<keyword evidence="1" id="KW-0472">Membrane</keyword>
<evidence type="ECO:0000256" key="1">
    <source>
        <dbReference type="SAM" id="Phobius"/>
    </source>
</evidence>
<accession>A0A0E9X646</accession>
<dbReference type="EMBL" id="GBXM01010365">
    <property type="protein sequence ID" value="JAH98212.1"/>
    <property type="molecule type" value="Transcribed_RNA"/>
</dbReference>
<sequence>MDKLPSIMEQPLSIDSGAALGQQIMSIYCTYCMCMLIYFLIKKGSIHIVQSARCLFILCLFYNLYIYNVWLTIYHVILYFPKRSSVIYYEVQCYHVKYKSSASCKLQSVSCINLLIDVTFCITDVYFKQKKSKNKKYANLFIY</sequence>
<keyword evidence="1" id="KW-1133">Transmembrane helix</keyword>
<feature type="transmembrane region" description="Helical" evidence="1">
    <location>
        <begin position="53"/>
        <end position="77"/>
    </location>
</feature>
<reference evidence="2" key="1">
    <citation type="submission" date="2014-11" db="EMBL/GenBank/DDBJ databases">
        <authorList>
            <person name="Amaro Gonzalez C."/>
        </authorList>
    </citation>
    <scope>NUCLEOTIDE SEQUENCE</scope>
</reference>
<keyword evidence="1" id="KW-0812">Transmembrane</keyword>
<proteinExistence type="predicted"/>
<name>A0A0E9X646_ANGAN</name>
<evidence type="ECO:0000313" key="2">
    <source>
        <dbReference type="EMBL" id="JAH98212.1"/>
    </source>
</evidence>
<protein>
    <submittedName>
        <fullName evidence="2">Uncharacterized protein</fullName>
    </submittedName>
</protein>
<organism evidence="2">
    <name type="scientific">Anguilla anguilla</name>
    <name type="common">European freshwater eel</name>
    <name type="synonym">Muraena anguilla</name>
    <dbReference type="NCBI Taxonomy" id="7936"/>
    <lineage>
        <taxon>Eukaryota</taxon>
        <taxon>Metazoa</taxon>
        <taxon>Chordata</taxon>
        <taxon>Craniata</taxon>
        <taxon>Vertebrata</taxon>
        <taxon>Euteleostomi</taxon>
        <taxon>Actinopterygii</taxon>
        <taxon>Neopterygii</taxon>
        <taxon>Teleostei</taxon>
        <taxon>Anguilliformes</taxon>
        <taxon>Anguillidae</taxon>
        <taxon>Anguilla</taxon>
    </lineage>
</organism>
<dbReference type="AlphaFoldDB" id="A0A0E9X646"/>
<reference evidence="2" key="2">
    <citation type="journal article" date="2015" name="Fish Shellfish Immunol.">
        <title>Early steps in the European eel (Anguilla anguilla)-Vibrio vulnificus interaction in the gills: Role of the RtxA13 toxin.</title>
        <authorList>
            <person name="Callol A."/>
            <person name="Pajuelo D."/>
            <person name="Ebbesson L."/>
            <person name="Teles M."/>
            <person name="MacKenzie S."/>
            <person name="Amaro C."/>
        </authorList>
    </citation>
    <scope>NUCLEOTIDE SEQUENCE</scope>
</reference>